<evidence type="ECO:0000256" key="11">
    <source>
        <dbReference type="ARBA" id="ARBA00023125"/>
    </source>
</evidence>
<protein>
    <recommendedName>
        <fullName evidence="13">NADH:flavin oxidoreductase/NADH oxidase N-terminal domain-containing protein</fullName>
    </recommendedName>
</protein>
<dbReference type="AlphaFoldDB" id="A0AAN8Y4B9"/>
<feature type="domain" description="NADH:flavin oxidoreductase/NADH oxidase N-terminal" evidence="13">
    <location>
        <begin position="16"/>
        <end position="82"/>
    </location>
</feature>
<evidence type="ECO:0000256" key="8">
    <source>
        <dbReference type="ARBA" id="ARBA00022643"/>
    </source>
</evidence>
<keyword evidence="6" id="KW-0963">Cytoplasm</keyword>
<dbReference type="InterPro" id="IPR016069">
    <property type="entry name" value="Translin_C"/>
</dbReference>
<keyword evidence="9" id="KW-0521">NADP</keyword>
<reference evidence="14 15" key="1">
    <citation type="submission" date="2024-02" db="EMBL/GenBank/DDBJ databases">
        <title>de novo genome assembly of Solanum bulbocastanum strain 11H21.</title>
        <authorList>
            <person name="Hosaka A.J."/>
        </authorList>
    </citation>
    <scope>NUCLEOTIDE SEQUENCE [LARGE SCALE GENOMIC DNA]</scope>
    <source>
        <tissue evidence="14">Young leaves</tissue>
    </source>
</reference>
<gene>
    <name evidence="14" type="ORF">RDI58_025169</name>
</gene>
<dbReference type="Gene3D" id="1.20.58.200">
    <property type="entry name" value="Translin, domain 2"/>
    <property type="match status" value="1"/>
</dbReference>
<dbReference type="GO" id="GO:0043565">
    <property type="term" value="F:sequence-specific DNA binding"/>
    <property type="evidence" value="ECO:0007669"/>
    <property type="project" value="InterPro"/>
</dbReference>
<evidence type="ECO:0000256" key="3">
    <source>
        <dbReference type="ARBA" id="ARBA00004496"/>
    </source>
</evidence>
<organism evidence="14 15">
    <name type="scientific">Solanum bulbocastanum</name>
    <name type="common">Wild potato</name>
    <dbReference type="NCBI Taxonomy" id="147425"/>
    <lineage>
        <taxon>Eukaryota</taxon>
        <taxon>Viridiplantae</taxon>
        <taxon>Streptophyta</taxon>
        <taxon>Embryophyta</taxon>
        <taxon>Tracheophyta</taxon>
        <taxon>Spermatophyta</taxon>
        <taxon>Magnoliopsida</taxon>
        <taxon>eudicotyledons</taxon>
        <taxon>Gunneridae</taxon>
        <taxon>Pentapetalae</taxon>
        <taxon>asterids</taxon>
        <taxon>lamiids</taxon>
        <taxon>Solanales</taxon>
        <taxon>Solanaceae</taxon>
        <taxon>Solanoideae</taxon>
        <taxon>Solaneae</taxon>
        <taxon>Solanum</taxon>
    </lineage>
</organism>
<dbReference type="InterPro" id="IPR033956">
    <property type="entry name" value="Translin"/>
</dbReference>
<proteinExistence type="inferred from homology"/>
<dbReference type="GO" id="GO:0003723">
    <property type="term" value="F:RNA binding"/>
    <property type="evidence" value="ECO:0007669"/>
    <property type="project" value="UniProtKB-KW"/>
</dbReference>
<dbReference type="InterPro" id="IPR016068">
    <property type="entry name" value="Translin_N"/>
</dbReference>
<evidence type="ECO:0000256" key="1">
    <source>
        <dbReference type="ARBA" id="ARBA00001917"/>
    </source>
</evidence>
<dbReference type="Pfam" id="PF00724">
    <property type="entry name" value="Oxidored_FMN"/>
    <property type="match status" value="2"/>
</dbReference>
<evidence type="ECO:0000256" key="10">
    <source>
        <dbReference type="ARBA" id="ARBA00022884"/>
    </source>
</evidence>
<dbReference type="PANTHER" id="PTHR22893">
    <property type="entry name" value="NADH OXIDOREDUCTASE-RELATED"/>
    <property type="match status" value="1"/>
</dbReference>
<evidence type="ECO:0000313" key="15">
    <source>
        <dbReference type="Proteomes" id="UP001371456"/>
    </source>
</evidence>
<evidence type="ECO:0000256" key="4">
    <source>
        <dbReference type="ARBA" id="ARBA00005902"/>
    </source>
</evidence>
<comment type="caution">
    <text evidence="14">The sequence shown here is derived from an EMBL/GenBank/DDBJ whole genome shotgun (WGS) entry which is preliminary data.</text>
</comment>
<evidence type="ECO:0000313" key="14">
    <source>
        <dbReference type="EMBL" id="KAK6778451.1"/>
    </source>
</evidence>
<dbReference type="GO" id="GO:0005634">
    <property type="term" value="C:nucleus"/>
    <property type="evidence" value="ECO:0007669"/>
    <property type="project" value="UniProtKB-SubCell"/>
</dbReference>
<accession>A0AAN8Y4B9</accession>
<evidence type="ECO:0000256" key="7">
    <source>
        <dbReference type="ARBA" id="ARBA00022630"/>
    </source>
</evidence>
<evidence type="ECO:0000256" key="9">
    <source>
        <dbReference type="ARBA" id="ARBA00022857"/>
    </source>
</evidence>
<dbReference type="InterPro" id="IPR045247">
    <property type="entry name" value="Oye-like"/>
</dbReference>
<dbReference type="GO" id="GO:0005737">
    <property type="term" value="C:cytoplasm"/>
    <property type="evidence" value="ECO:0007669"/>
    <property type="project" value="UniProtKB-SubCell"/>
</dbReference>
<keyword evidence="12" id="KW-0539">Nucleus</keyword>
<comment type="similarity">
    <text evidence="5">Belongs to the NADH:flavin oxidoreductase/NADH oxidase family.</text>
</comment>
<dbReference type="PANTHER" id="PTHR22893:SF91">
    <property type="entry name" value="NADPH DEHYDROGENASE 2-RELATED"/>
    <property type="match status" value="1"/>
</dbReference>
<dbReference type="EMBL" id="JBANQN010000010">
    <property type="protein sequence ID" value="KAK6778451.1"/>
    <property type="molecule type" value="Genomic_DNA"/>
</dbReference>
<dbReference type="GO" id="GO:0003697">
    <property type="term" value="F:single-stranded DNA binding"/>
    <property type="evidence" value="ECO:0007669"/>
    <property type="project" value="InterPro"/>
</dbReference>
<evidence type="ECO:0000256" key="5">
    <source>
        <dbReference type="ARBA" id="ARBA00005979"/>
    </source>
</evidence>
<evidence type="ECO:0000259" key="13">
    <source>
        <dbReference type="Pfam" id="PF00724"/>
    </source>
</evidence>
<dbReference type="Proteomes" id="UP001371456">
    <property type="component" value="Unassembled WGS sequence"/>
</dbReference>
<name>A0AAN8Y4B9_SOLBU</name>
<keyword evidence="10" id="KW-0694">RNA-binding</keyword>
<comment type="cofactor">
    <cofactor evidence="1">
        <name>FMN</name>
        <dbReference type="ChEBI" id="CHEBI:58210"/>
    </cofactor>
</comment>
<dbReference type="InterPro" id="IPR001155">
    <property type="entry name" value="OxRdtase_FMN_N"/>
</dbReference>
<dbReference type="SUPFAM" id="SSF51395">
    <property type="entry name" value="FMN-linked oxidoreductases"/>
    <property type="match status" value="1"/>
</dbReference>
<dbReference type="Gene3D" id="1.20.58.190">
    <property type="entry name" value="Translin, domain 1"/>
    <property type="match status" value="1"/>
</dbReference>
<keyword evidence="11" id="KW-0238">DNA-binding</keyword>
<comment type="subcellular location">
    <subcellularLocation>
        <location evidence="3">Cytoplasm</location>
    </subcellularLocation>
    <subcellularLocation>
        <location evidence="2">Nucleus</location>
    </subcellularLocation>
</comment>
<evidence type="ECO:0000256" key="2">
    <source>
        <dbReference type="ARBA" id="ARBA00004123"/>
    </source>
</evidence>
<comment type="similarity">
    <text evidence="4">Belongs to the translin family.</text>
</comment>
<dbReference type="InterPro" id="IPR002848">
    <property type="entry name" value="Translin_fam"/>
</dbReference>
<dbReference type="GO" id="GO:0016070">
    <property type="term" value="P:RNA metabolic process"/>
    <property type="evidence" value="ECO:0007669"/>
    <property type="project" value="InterPro"/>
</dbReference>
<dbReference type="Pfam" id="PF01997">
    <property type="entry name" value="Translin"/>
    <property type="match status" value="1"/>
</dbReference>
<keyword evidence="15" id="KW-1185">Reference proteome</keyword>
<dbReference type="InterPro" id="IPR036081">
    <property type="entry name" value="Translin_sf"/>
</dbReference>
<keyword evidence="7" id="KW-0285">Flavoprotein</keyword>
<dbReference type="GO" id="GO:0010181">
    <property type="term" value="F:FMN binding"/>
    <property type="evidence" value="ECO:0007669"/>
    <property type="project" value="InterPro"/>
</dbReference>
<keyword evidence="8" id="KW-0288">FMN</keyword>
<dbReference type="SUPFAM" id="SSF74784">
    <property type="entry name" value="Translin"/>
    <property type="match status" value="1"/>
</dbReference>
<dbReference type="CDD" id="cd14819">
    <property type="entry name" value="Translin"/>
    <property type="match status" value="1"/>
</dbReference>
<dbReference type="GO" id="GO:0016491">
    <property type="term" value="F:oxidoreductase activity"/>
    <property type="evidence" value="ECO:0007669"/>
    <property type="project" value="InterPro"/>
</dbReference>
<dbReference type="InterPro" id="IPR013785">
    <property type="entry name" value="Aldolase_TIM"/>
</dbReference>
<feature type="domain" description="NADH:flavin oxidoreductase/NADH oxidase N-terminal" evidence="13">
    <location>
        <begin position="111"/>
        <end position="289"/>
    </location>
</feature>
<sequence length="473" mass="53390">MENKVVEEKEVDMIPLMTPYKMGNFELSHRVVLAPLTRQRSYGNIPQPHAILYYSQRTTKGGLLIGEATVVSESGIGYKDVPDFQPNGHDPISCTDKQLIAPIRSDGLDVEQYTPPRRLTIDEIPQIVNDFRVAARNAIEAGFDGVEIHGAHGYLIDQFMKDQVNDRSDKYGGSLENRCRFALEIVEAVANEIGSDRVGIRISPFANYNESGDTNPSSLGLYMVKSLNKYDIAYCHVVEPRMKTAWEKFECAESLVPLRKAFKGTFMVAGGYDREDGNRVVVEDRADLYSVLCAAIEVIEKAKSQIGVLKELYSRLSEIVRECPGQYYRYHGDWKSETQTVVSLLAFMHWLETGALVLHSEVEEKLGLTPTEFGLDVDDYLIGICFLSNELPRYVVNQVTAGDYDCPRKVLKFLTELHAAFRMLNLRNDFLRKKFDGMKYDLRKVEEVFYDVKIRGLAANGDSTGEKQAQGQS</sequence>
<evidence type="ECO:0000256" key="6">
    <source>
        <dbReference type="ARBA" id="ARBA00022490"/>
    </source>
</evidence>
<evidence type="ECO:0000256" key="12">
    <source>
        <dbReference type="ARBA" id="ARBA00023242"/>
    </source>
</evidence>
<dbReference type="Gene3D" id="3.20.20.70">
    <property type="entry name" value="Aldolase class I"/>
    <property type="match status" value="2"/>
</dbReference>